<protein>
    <submittedName>
        <fullName evidence="2">Uncharacterized protein</fullName>
    </submittedName>
</protein>
<evidence type="ECO:0000256" key="1">
    <source>
        <dbReference type="SAM" id="Coils"/>
    </source>
</evidence>
<evidence type="ECO:0000313" key="3">
    <source>
        <dbReference type="Proteomes" id="UP000886824"/>
    </source>
</evidence>
<reference evidence="2" key="2">
    <citation type="submission" date="2021-04" db="EMBL/GenBank/DDBJ databases">
        <authorList>
            <person name="Gilroy R."/>
        </authorList>
    </citation>
    <scope>NUCLEOTIDE SEQUENCE</scope>
    <source>
        <strain evidence="2">CHK33-7979</strain>
    </source>
</reference>
<dbReference type="Proteomes" id="UP000886824">
    <property type="component" value="Unassembled WGS sequence"/>
</dbReference>
<gene>
    <name evidence="2" type="ORF">H9826_08050</name>
</gene>
<accession>A0A9D1Z4H1</accession>
<name>A0A9D1Z4H1_9FIRM</name>
<sequence length="89" mass="10009">MSINELEAKVRELRELQTLIEEAQEEAEAIKDAIKAAMGDAEELRAGEYKVTWKAVKSSRLDAAALKKALPEVAERFTRITTTRRFCVA</sequence>
<proteinExistence type="predicted"/>
<dbReference type="AlphaFoldDB" id="A0A9D1Z4H1"/>
<reference evidence="2" key="1">
    <citation type="journal article" date="2021" name="PeerJ">
        <title>Extensive microbial diversity within the chicken gut microbiome revealed by metagenomics and culture.</title>
        <authorList>
            <person name="Gilroy R."/>
            <person name="Ravi A."/>
            <person name="Getino M."/>
            <person name="Pursley I."/>
            <person name="Horton D.L."/>
            <person name="Alikhan N.F."/>
            <person name="Baker D."/>
            <person name="Gharbi K."/>
            <person name="Hall N."/>
            <person name="Watson M."/>
            <person name="Adriaenssens E.M."/>
            <person name="Foster-Nyarko E."/>
            <person name="Jarju S."/>
            <person name="Secka A."/>
            <person name="Antonio M."/>
            <person name="Oren A."/>
            <person name="Chaudhuri R.R."/>
            <person name="La Ragione R."/>
            <person name="Hildebrand F."/>
            <person name="Pallen M.J."/>
        </authorList>
    </citation>
    <scope>NUCLEOTIDE SEQUENCE</scope>
    <source>
        <strain evidence="2">CHK33-7979</strain>
    </source>
</reference>
<feature type="coiled-coil region" evidence="1">
    <location>
        <begin position="3"/>
        <end position="40"/>
    </location>
</feature>
<organism evidence="2 3">
    <name type="scientific">Candidatus Intestinimonas merdavium</name>
    <dbReference type="NCBI Taxonomy" id="2838622"/>
    <lineage>
        <taxon>Bacteria</taxon>
        <taxon>Bacillati</taxon>
        <taxon>Bacillota</taxon>
        <taxon>Clostridia</taxon>
        <taxon>Eubacteriales</taxon>
        <taxon>Intestinimonas</taxon>
    </lineage>
</organism>
<dbReference type="EMBL" id="DXCX01000084">
    <property type="protein sequence ID" value="HIY73909.1"/>
    <property type="molecule type" value="Genomic_DNA"/>
</dbReference>
<comment type="caution">
    <text evidence="2">The sequence shown here is derived from an EMBL/GenBank/DDBJ whole genome shotgun (WGS) entry which is preliminary data.</text>
</comment>
<evidence type="ECO:0000313" key="2">
    <source>
        <dbReference type="EMBL" id="HIY73909.1"/>
    </source>
</evidence>
<keyword evidence="1" id="KW-0175">Coiled coil</keyword>